<keyword evidence="2" id="KW-1185">Reference proteome</keyword>
<dbReference type="EMBL" id="AVOT02057300">
    <property type="protein sequence ID" value="MBW0551433.1"/>
    <property type="molecule type" value="Genomic_DNA"/>
</dbReference>
<dbReference type="AlphaFoldDB" id="A0A9Q3P778"/>
<name>A0A9Q3P778_9BASI</name>
<evidence type="ECO:0000313" key="1">
    <source>
        <dbReference type="EMBL" id="MBW0551433.1"/>
    </source>
</evidence>
<proteinExistence type="predicted"/>
<dbReference type="Proteomes" id="UP000765509">
    <property type="component" value="Unassembled WGS sequence"/>
</dbReference>
<evidence type="ECO:0000313" key="2">
    <source>
        <dbReference type="Proteomes" id="UP000765509"/>
    </source>
</evidence>
<protein>
    <submittedName>
        <fullName evidence="1">Uncharacterized protein</fullName>
    </submittedName>
</protein>
<comment type="caution">
    <text evidence="1">The sequence shown here is derived from an EMBL/GenBank/DDBJ whole genome shotgun (WGS) entry which is preliminary data.</text>
</comment>
<sequence>MALFQDHQINYNHQRPVRKMVGSLSNLEEIQNSFLPSQWKSIDPVFHIYLLEPVKTSTISNWNQEPPPPINIEEEEE</sequence>
<reference evidence="1" key="1">
    <citation type="submission" date="2021-03" db="EMBL/GenBank/DDBJ databases">
        <title>Draft genome sequence of rust myrtle Austropuccinia psidii MF-1, a brazilian biotype.</title>
        <authorList>
            <person name="Quecine M.C."/>
            <person name="Pachon D.M.R."/>
            <person name="Bonatelli M.L."/>
            <person name="Correr F.H."/>
            <person name="Franceschini L.M."/>
            <person name="Leite T.F."/>
            <person name="Margarido G.R.A."/>
            <person name="Almeida C.A."/>
            <person name="Ferrarezi J.A."/>
            <person name="Labate C.A."/>
        </authorList>
    </citation>
    <scope>NUCLEOTIDE SEQUENCE</scope>
    <source>
        <strain evidence="1">MF-1</strain>
    </source>
</reference>
<accession>A0A9Q3P778</accession>
<gene>
    <name evidence="1" type="ORF">O181_091148</name>
</gene>
<organism evidence="1 2">
    <name type="scientific">Austropuccinia psidii MF-1</name>
    <dbReference type="NCBI Taxonomy" id="1389203"/>
    <lineage>
        <taxon>Eukaryota</taxon>
        <taxon>Fungi</taxon>
        <taxon>Dikarya</taxon>
        <taxon>Basidiomycota</taxon>
        <taxon>Pucciniomycotina</taxon>
        <taxon>Pucciniomycetes</taxon>
        <taxon>Pucciniales</taxon>
        <taxon>Sphaerophragmiaceae</taxon>
        <taxon>Austropuccinia</taxon>
    </lineage>
</organism>